<comment type="caution">
    <text evidence="1">The sequence shown here is derived from an EMBL/GenBank/DDBJ whole genome shotgun (WGS) entry which is preliminary data.</text>
</comment>
<keyword evidence="2" id="KW-1185">Reference proteome</keyword>
<protein>
    <submittedName>
        <fullName evidence="1">Uncharacterized protein</fullName>
    </submittedName>
</protein>
<dbReference type="OrthoDB" id="6478351at2759"/>
<gene>
    <name evidence="1" type="ORF">HPB48_011492</name>
</gene>
<dbReference type="Proteomes" id="UP000821853">
    <property type="component" value="Chromosome 3"/>
</dbReference>
<dbReference type="InterPro" id="IPR029058">
    <property type="entry name" value="AB_hydrolase_fold"/>
</dbReference>
<proteinExistence type="predicted"/>
<accession>A0A9J6G948</accession>
<name>A0A9J6G948_HAELO</name>
<dbReference type="EMBL" id="JABSTR010000005">
    <property type="protein sequence ID" value="KAH9371715.1"/>
    <property type="molecule type" value="Genomic_DNA"/>
</dbReference>
<evidence type="ECO:0000313" key="2">
    <source>
        <dbReference type="Proteomes" id="UP000821853"/>
    </source>
</evidence>
<sequence length="111" mass="12477">MVPRKGYLGTSVDAKSLNSKCGFLPTQEKPPVYPLENIRAPVALFRGLADIGTQPRDYEDLKQRLRHVLVADYIVPDPKFTHLDFVFGFNATDILHVPMMSVLRNYTASDA</sequence>
<reference evidence="1 2" key="1">
    <citation type="journal article" date="2020" name="Cell">
        <title>Large-Scale Comparative Analyses of Tick Genomes Elucidate Their Genetic Diversity and Vector Capacities.</title>
        <authorList>
            <consortium name="Tick Genome and Microbiome Consortium (TIGMIC)"/>
            <person name="Jia N."/>
            <person name="Wang J."/>
            <person name="Shi W."/>
            <person name="Du L."/>
            <person name="Sun Y."/>
            <person name="Zhan W."/>
            <person name="Jiang J.F."/>
            <person name="Wang Q."/>
            <person name="Zhang B."/>
            <person name="Ji P."/>
            <person name="Bell-Sakyi L."/>
            <person name="Cui X.M."/>
            <person name="Yuan T.T."/>
            <person name="Jiang B.G."/>
            <person name="Yang W.F."/>
            <person name="Lam T.T."/>
            <person name="Chang Q.C."/>
            <person name="Ding S.J."/>
            <person name="Wang X.J."/>
            <person name="Zhu J.G."/>
            <person name="Ruan X.D."/>
            <person name="Zhao L."/>
            <person name="Wei J.T."/>
            <person name="Ye R.Z."/>
            <person name="Que T.C."/>
            <person name="Du C.H."/>
            <person name="Zhou Y.H."/>
            <person name="Cheng J.X."/>
            <person name="Dai P.F."/>
            <person name="Guo W.B."/>
            <person name="Han X.H."/>
            <person name="Huang E.J."/>
            <person name="Li L.F."/>
            <person name="Wei W."/>
            <person name="Gao Y.C."/>
            <person name="Liu J.Z."/>
            <person name="Shao H.Z."/>
            <person name="Wang X."/>
            <person name="Wang C.C."/>
            <person name="Yang T.C."/>
            <person name="Huo Q.B."/>
            <person name="Li W."/>
            <person name="Chen H.Y."/>
            <person name="Chen S.E."/>
            <person name="Zhou L.G."/>
            <person name="Ni X.B."/>
            <person name="Tian J.H."/>
            <person name="Sheng Y."/>
            <person name="Liu T."/>
            <person name="Pan Y.S."/>
            <person name="Xia L.Y."/>
            <person name="Li J."/>
            <person name="Zhao F."/>
            <person name="Cao W.C."/>
        </authorList>
    </citation>
    <scope>NUCLEOTIDE SEQUENCE [LARGE SCALE GENOMIC DNA]</scope>
    <source>
        <strain evidence="1">HaeL-2018</strain>
    </source>
</reference>
<dbReference type="AlphaFoldDB" id="A0A9J6G948"/>
<dbReference type="Gene3D" id="3.40.50.1820">
    <property type="entry name" value="alpha/beta hydrolase"/>
    <property type="match status" value="1"/>
</dbReference>
<organism evidence="1 2">
    <name type="scientific">Haemaphysalis longicornis</name>
    <name type="common">Bush tick</name>
    <dbReference type="NCBI Taxonomy" id="44386"/>
    <lineage>
        <taxon>Eukaryota</taxon>
        <taxon>Metazoa</taxon>
        <taxon>Ecdysozoa</taxon>
        <taxon>Arthropoda</taxon>
        <taxon>Chelicerata</taxon>
        <taxon>Arachnida</taxon>
        <taxon>Acari</taxon>
        <taxon>Parasitiformes</taxon>
        <taxon>Ixodida</taxon>
        <taxon>Ixodoidea</taxon>
        <taxon>Ixodidae</taxon>
        <taxon>Haemaphysalinae</taxon>
        <taxon>Haemaphysalis</taxon>
    </lineage>
</organism>
<dbReference type="VEuPathDB" id="VectorBase:HLOH_057270"/>
<evidence type="ECO:0000313" key="1">
    <source>
        <dbReference type="EMBL" id="KAH9371715.1"/>
    </source>
</evidence>